<feature type="transmembrane region" description="Helical" evidence="7">
    <location>
        <begin position="245"/>
        <end position="265"/>
    </location>
</feature>
<dbReference type="HOGENOM" id="CLU_023092_0_0_11"/>
<feature type="transmembrane region" description="Helical" evidence="7">
    <location>
        <begin position="97"/>
        <end position="115"/>
    </location>
</feature>
<feature type="compositionally biased region" description="Polar residues" evidence="6">
    <location>
        <begin position="1"/>
        <end position="10"/>
    </location>
</feature>
<keyword evidence="5 7" id="KW-0472">Membrane</keyword>
<proteinExistence type="predicted"/>
<dbReference type="InterPro" id="IPR007816">
    <property type="entry name" value="ResB-like_domain"/>
</dbReference>
<feature type="transmembrane region" description="Helical" evidence="7">
    <location>
        <begin position="521"/>
        <end position="540"/>
    </location>
</feature>
<name>A0A0F7FVA7_9ACTN</name>
<evidence type="ECO:0000256" key="6">
    <source>
        <dbReference type="SAM" id="MobiDB-lite"/>
    </source>
</evidence>
<accession>A0A0F7FVA7</accession>
<dbReference type="Proteomes" id="UP000034034">
    <property type="component" value="Chromosome"/>
</dbReference>
<dbReference type="GO" id="GO:0016020">
    <property type="term" value="C:membrane"/>
    <property type="evidence" value="ECO:0007669"/>
    <property type="project" value="UniProtKB-SubCell"/>
</dbReference>
<keyword evidence="2 7" id="KW-0812">Transmembrane</keyword>
<sequence>MDLNTMASDNLNDDRDDRTRTDGRDGTDEAAATAGLSTAPAQDEEGTAAERPGEGTAVPGSFGGVRGTGAAGTARWLGREAVGWTRWMWRQLTSMRVALILLFLLALGAIPGSLIPQSDVNALLVEQFKADNPTLGSLYERLQLFEVYSSVWFSAIYILLFISLIGCIVPRTWQFVGQLRGRPPRAPRRLDRMPAYTTWRTDAEPATVLDSAQRLLKRRWFRTAPAPDGGSVAAEKGYLREAGNLLFHISLIVLLVAFGTGQLFYSEGGKLVIQGDGFSNTLPQYDDFSSGSMFDVDHDLDQFGFTLNEFTAEFSREGPDLGTPTEFRADITYWLPDGTETDATVQPNNPVHIGDSKVYLLGHGFAPVITVTDGQGRTAFSGPVPFLPQDTGLTSTGVVKVTDYLDENGDPEQLGFQGFFNPSYAIDAERGPHSTFPDPDLPVLTLTAYHGDLGLDSGIPQNVYQLNTRKLEQFTSEDGEPFRFDLLPGESIDLPEGKGTLTYESYQRWATFQITTKAGNGWALAGSLAAVVGLAGSLMLQRRRVWVRATTDGAGRTVVELASLGRTESARIPHELADLAAALQPDAPLIPETSETSESSDAADSADSPESSESSGSATTAKSPESSESSDDQGARA</sequence>
<feature type="compositionally biased region" description="Low complexity" evidence="6">
    <location>
        <begin position="586"/>
        <end position="623"/>
    </location>
</feature>
<protein>
    <submittedName>
        <fullName evidence="9">Cytochrome c biogenesis membrane protein</fullName>
    </submittedName>
</protein>
<keyword evidence="3" id="KW-0201">Cytochrome c-type biogenesis</keyword>
<feature type="compositionally biased region" description="Basic and acidic residues" evidence="6">
    <location>
        <begin position="12"/>
        <end position="27"/>
    </location>
</feature>
<keyword evidence="4 7" id="KW-1133">Transmembrane helix</keyword>
<evidence type="ECO:0000256" key="3">
    <source>
        <dbReference type="ARBA" id="ARBA00022748"/>
    </source>
</evidence>
<evidence type="ECO:0000256" key="5">
    <source>
        <dbReference type="ARBA" id="ARBA00023136"/>
    </source>
</evidence>
<dbReference type="KEGG" id="sxi:SXIM_30090"/>
<feature type="domain" description="ResB-like" evidence="8">
    <location>
        <begin position="95"/>
        <end position="576"/>
    </location>
</feature>
<dbReference type="InterPro" id="IPR023494">
    <property type="entry name" value="Cyt_c_bgen_Ccs1/CcsB/ResB"/>
</dbReference>
<dbReference type="PATRIC" id="fig|408015.6.peg.3045"/>
<comment type="subcellular location">
    <subcellularLocation>
        <location evidence="1">Membrane</location>
        <topology evidence="1">Multi-pass membrane protein</topology>
    </subcellularLocation>
</comment>
<organism evidence="9 10">
    <name type="scientific">Streptomyces xiamenensis</name>
    <dbReference type="NCBI Taxonomy" id="408015"/>
    <lineage>
        <taxon>Bacteria</taxon>
        <taxon>Bacillati</taxon>
        <taxon>Actinomycetota</taxon>
        <taxon>Actinomycetes</taxon>
        <taxon>Kitasatosporales</taxon>
        <taxon>Streptomycetaceae</taxon>
        <taxon>Streptomyces</taxon>
    </lineage>
</organism>
<dbReference type="GO" id="GO:0017004">
    <property type="term" value="P:cytochrome complex assembly"/>
    <property type="evidence" value="ECO:0007669"/>
    <property type="project" value="UniProtKB-KW"/>
</dbReference>
<dbReference type="STRING" id="408015.SXIM_30090"/>
<feature type="transmembrane region" description="Helical" evidence="7">
    <location>
        <begin position="151"/>
        <end position="173"/>
    </location>
</feature>
<evidence type="ECO:0000256" key="2">
    <source>
        <dbReference type="ARBA" id="ARBA00022692"/>
    </source>
</evidence>
<gene>
    <name evidence="9" type="ORF">SXIM_30090</name>
</gene>
<feature type="region of interest" description="Disordered" evidence="6">
    <location>
        <begin position="586"/>
        <end position="637"/>
    </location>
</feature>
<evidence type="ECO:0000313" key="10">
    <source>
        <dbReference type="Proteomes" id="UP000034034"/>
    </source>
</evidence>
<feature type="compositionally biased region" description="Low complexity" evidence="6">
    <location>
        <begin position="30"/>
        <end position="41"/>
    </location>
</feature>
<evidence type="ECO:0000256" key="4">
    <source>
        <dbReference type="ARBA" id="ARBA00022989"/>
    </source>
</evidence>
<feature type="region of interest" description="Disordered" evidence="6">
    <location>
        <begin position="1"/>
        <end position="70"/>
    </location>
</feature>
<dbReference type="PANTHER" id="PTHR31566:SF0">
    <property type="entry name" value="CYTOCHROME C BIOGENESIS PROTEIN CCS1, CHLOROPLASTIC"/>
    <property type="match status" value="1"/>
</dbReference>
<dbReference type="AlphaFoldDB" id="A0A0F7FVA7"/>
<keyword evidence="10" id="KW-1185">Reference proteome</keyword>
<evidence type="ECO:0000256" key="7">
    <source>
        <dbReference type="SAM" id="Phobius"/>
    </source>
</evidence>
<dbReference type="PANTHER" id="PTHR31566">
    <property type="entry name" value="CYTOCHROME C BIOGENESIS PROTEIN CCS1, CHLOROPLASTIC"/>
    <property type="match status" value="1"/>
</dbReference>
<evidence type="ECO:0000256" key="1">
    <source>
        <dbReference type="ARBA" id="ARBA00004141"/>
    </source>
</evidence>
<evidence type="ECO:0000313" key="9">
    <source>
        <dbReference type="EMBL" id="AKG44393.1"/>
    </source>
</evidence>
<dbReference type="Pfam" id="PF05140">
    <property type="entry name" value="ResB"/>
    <property type="match status" value="1"/>
</dbReference>
<feature type="compositionally biased region" description="Gly residues" evidence="6">
    <location>
        <begin position="61"/>
        <end position="70"/>
    </location>
</feature>
<evidence type="ECO:0000259" key="8">
    <source>
        <dbReference type="Pfam" id="PF05140"/>
    </source>
</evidence>
<reference evidence="9" key="1">
    <citation type="submission" date="2019-08" db="EMBL/GenBank/DDBJ databases">
        <title>Complete genome sequence of a mangrove-derived Streptomyces xiamenensis.</title>
        <authorList>
            <person name="Xu J."/>
        </authorList>
    </citation>
    <scope>NUCLEOTIDE SEQUENCE</scope>
    <source>
        <strain evidence="9">318</strain>
    </source>
</reference>
<dbReference type="EMBL" id="CP009922">
    <property type="protein sequence ID" value="AKG44393.1"/>
    <property type="molecule type" value="Genomic_DNA"/>
</dbReference>